<accession>A0A225ADI3</accession>
<dbReference type="EMBL" id="LFMY01000008">
    <property type="protein sequence ID" value="OKL59231.1"/>
    <property type="molecule type" value="Genomic_DNA"/>
</dbReference>
<name>A0A225ADI3_TALAT</name>
<keyword evidence="3" id="KW-1185">Reference proteome</keyword>
<dbReference type="GO" id="GO:0005789">
    <property type="term" value="C:endoplasmic reticulum membrane"/>
    <property type="evidence" value="ECO:0007669"/>
    <property type="project" value="TreeGrafter"/>
</dbReference>
<protein>
    <submittedName>
        <fullName evidence="2">Uncharacterized protein</fullName>
    </submittedName>
</protein>
<feature type="transmembrane region" description="Helical" evidence="1">
    <location>
        <begin position="149"/>
        <end position="170"/>
    </location>
</feature>
<keyword evidence="1" id="KW-0472">Membrane</keyword>
<dbReference type="InterPro" id="IPR022057">
    <property type="entry name" value="Chs7"/>
</dbReference>
<feature type="transmembrane region" description="Helical" evidence="1">
    <location>
        <begin position="50"/>
        <end position="74"/>
    </location>
</feature>
<feature type="transmembrane region" description="Helical" evidence="1">
    <location>
        <begin position="86"/>
        <end position="107"/>
    </location>
</feature>
<feature type="transmembrane region" description="Helical" evidence="1">
    <location>
        <begin position="258"/>
        <end position="279"/>
    </location>
</feature>
<evidence type="ECO:0000256" key="1">
    <source>
        <dbReference type="SAM" id="Phobius"/>
    </source>
</evidence>
<dbReference type="Pfam" id="PF12271">
    <property type="entry name" value="Chs7"/>
    <property type="match status" value="1"/>
</dbReference>
<dbReference type="AlphaFoldDB" id="A0A225ADI3"/>
<feature type="transmembrane region" description="Helical" evidence="1">
    <location>
        <begin position="191"/>
        <end position="220"/>
    </location>
</feature>
<dbReference type="STRING" id="1441469.A0A225ADI3"/>
<evidence type="ECO:0000313" key="3">
    <source>
        <dbReference type="Proteomes" id="UP000214365"/>
    </source>
</evidence>
<organism evidence="2 3">
    <name type="scientific">Talaromyces atroroseus</name>
    <dbReference type="NCBI Taxonomy" id="1441469"/>
    <lineage>
        <taxon>Eukaryota</taxon>
        <taxon>Fungi</taxon>
        <taxon>Dikarya</taxon>
        <taxon>Ascomycota</taxon>
        <taxon>Pezizomycotina</taxon>
        <taxon>Eurotiomycetes</taxon>
        <taxon>Eurotiomycetidae</taxon>
        <taxon>Eurotiales</taxon>
        <taxon>Trichocomaceae</taxon>
        <taxon>Talaromyces</taxon>
        <taxon>Talaromyces sect. Trachyspermi</taxon>
    </lineage>
</organism>
<keyword evidence="1" id="KW-0812">Transmembrane</keyword>
<reference evidence="2 3" key="1">
    <citation type="submission" date="2015-06" db="EMBL/GenBank/DDBJ databases">
        <title>Talaromyces atroroseus IBT 11181 draft genome.</title>
        <authorList>
            <person name="Rasmussen K.B."/>
            <person name="Rasmussen S."/>
            <person name="Petersen B."/>
            <person name="Sicheritz-Ponten T."/>
            <person name="Mortensen U.H."/>
            <person name="Thrane U."/>
        </authorList>
    </citation>
    <scope>NUCLEOTIDE SEQUENCE [LARGE SCALE GENOMIC DNA]</scope>
    <source>
        <strain evidence="2 3">IBT 11181</strain>
    </source>
</reference>
<dbReference type="RefSeq" id="XP_020119352.1">
    <property type="nucleotide sequence ID" value="XM_020268211.1"/>
</dbReference>
<dbReference type="OrthoDB" id="5582162at2759"/>
<sequence>MGSTQFGNFHNFCRDTTLPICNLFVSNNQPPNQAYGGCALTGIHLGNGRYLGNLGSILIAGLAIITCIFLLLVSERKRAAVGRREIQLFLIGYIIISICEIFTVGAFPLEDKIRKGFTGVHIAAITATAWILFLNALVGFQLLDDGTPLSLGLFIGSATVLFIGTGYIALDTGYSWTGHFDSSLSGQNRNIGLYVLYLLFPLVCLFFFYVLEAILVLRILGERRPLIYLTAAALLFAIGQIFDFVISVHICNPVDGKINGALFETFFSYLAVVFVWLFWSSITEDDWPVASTGYN</sequence>
<feature type="transmembrane region" description="Helical" evidence="1">
    <location>
        <begin position="226"/>
        <end position="246"/>
    </location>
</feature>
<dbReference type="GO" id="GO:0006457">
    <property type="term" value="P:protein folding"/>
    <property type="evidence" value="ECO:0007669"/>
    <property type="project" value="TreeGrafter"/>
</dbReference>
<dbReference type="PANTHER" id="PTHR35329">
    <property type="entry name" value="CHITIN SYNTHASE EXPORT CHAPERONE"/>
    <property type="match status" value="1"/>
</dbReference>
<gene>
    <name evidence="2" type="ORF">UA08_05891</name>
</gene>
<dbReference type="GO" id="GO:0051082">
    <property type="term" value="F:unfolded protein binding"/>
    <property type="evidence" value="ECO:0007669"/>
    <property type="project" value="TreeGrafter"/>
</dbReference>
<dbReference type="PANTHER" id="PTHR35329:SF1">
    <property type="entry name" value="CHITIN SYNTHASE EXPORT CHAPERONE"/>
    <property type="match status" value="1"/>
</dbReference>
<evidence type="ECO:0000313" key="2">
    <source>
        <dbReference type="EMBL" id="OKL59231.1"/>
    </source>
</evidence>
<proteinExistence type="predicted"/>
<keyword evidence="1" id="KW-1133">Transmembrane helix</keyword>
<comment type="caution">
    <text evidence="2">The sequence shown here is derived from an EMBL/GenBank/DDBJ whole genome shotgun (WGS) entry which is preliminary data.</text>
</comment>
<dbReference type="Proteomes" id="UP000214365">
    <property type="component" value="Unassembled WGS sequence"/>
</dbReference>
<feature type="transmembrane region" description="Helical" evidence="1">
    <location>
        <begin position="119"/>
        <end position="143"/>
    </location>
</feature>
<dbReference type="GeneID" id="31005647"/>